<proteinExistence type="predicted"/>
<gene>
    <name evidence="2" type="ORF">YALI1_C19316g</name>
</gene>
<evidence type="ECO:0000313" key="2">
    <source>
        <dbReference type="EMBL" id="AOW02831.1"/>
    </source>
</evidence>
<evidence type="ECO:0000256" key="1">
    <source>
        <dbReference type="SAM" id="MobiDB-lite"/>
    </source>
</evidence>
<dbReference type="KEGG" id="yli:2909214"/>
<dbReference type="InterPro" id="IPR053157">
    <property type="entry name" value="Sterol_Uptake_Regulator"/>
</dbReference>
<protein>
    <submittedName>
        <fullName evidence="2">Uncharacterized protein</fullName>
    </submittedName>
</protein>
<dbReference type="PANTHER" id="PTHR47784">
    <property type="entry name" value="STEROL UPTAKE CONTROL PROTEIN 2"/>
    <property type="match status" value="1"/>
</dbReference>
<dbReference type="GO" id="GO:0001228">
    <property type="term" value="F:DNA-binding transcription activator activity, RNA polymerase II-specific"/>
    <property type="evidence" value="ECO:0007669"/>
    <property type="project" value="TreeGrafter"/>
</dbReference>
<dbReference type="OrthoDB" id="4937900at2759"/>
<dbReference type="VEuPathDB" id="FungiDB:YALI1_C19316g"/>
<dbReference type="GeneID" id="2909214"/>
<dbReference type="PANTHER" id="PTHR47784:SF5">
    <property type="entry name" value="STEROL UPTAKE CONTROL PROTEIN 2"/>
    <property type="match status" value="1"/>
</dbReference>
<name>A0A1D8NB25_YARLL</name>
<dbReference type="RefSeq" id="XP_501805.2">
    <property type="nucleotide sequence ID" value="XM_501805.2"/>
</dbReference>
<dbReference type="VEuPathDB" id="FungiDB:YALI0_C13794g"/>
<evidence type="ECO:0000313" key="3">
    <source>
        <dbReference type="Proteomes" id="UP000182444"/>
    </source>
</evidence>
<sequence length="373" mass="42934">MLLLAPTQPTSNKRSAHHTPVRKDHVASRPTKRKTQYTIRPVSMQKMLGLTHKKLELLKFYVLHASPLLVHASGKKDAPWMKSSIQLAKKSPALTAACLTFSQMMLYNLQNEYRYMLKGNVPHSKRLELPKCHKVVGYVPLSDKQEENLLIMFTDALAKLKLELINLDTTHNYNCVLIACVMVSMCSKALFIIPLLSFDNSGADIFGILRIIHDIQTLYLGQGKSDTIAAAPLPSKHYLPRDDLLWNIPNLVPNSDPKLKTCLVREIHTMTELYSMDLDGRSSAHLTAWSVYWHPDFLAYIRQNNPYALLLVCFYCAYVHRYHGLCWWKDRLQYDLQDILDQLPQELHQYVWWPMLEVSSFEYDHSVELGLAV</sequence>
<dbReference type="AlphaFoldDB" id="A0A1D8NB25"/>
<dbReference type="Proteomes" id="UP000182444">
    <property type="component" value="Chromosome 1C"/>
</dbReference>
<accession>A0A1D8NB25</accession>
<feature type="region of interest" description="Disordered" evidence="1">
    <location>
        <begin position="1"/>
        <end position="35"/>
    </location>
</feature>
<dbReference type="EMBL" id="CP017555">
    <property type="protein sequence ID" value="AOW02831.1"/>
    <property type="molecule type" value="Genomic_DNA"/>
</dbReference>
<organism evidence="2 3">
    <name type="scientific">Yarrowia lipolytica</name>
    <name type="common">Candida lipolytica</name>
    <dbReference type="NCBI Taxonomy" id="4952"/>
    <lineage>
        <taxon>Eukaryota</taxon>
        <taxon>Fungi</taxon>
        <taxon>Dikarya</taxon>
        <taxon>Ascomycota</taxon>
        <taxon>Saccharomycotina</taxon>
        <taxon>Dipodascomycetes</taxon>
        <taxon>Dipodascales</taxon>
        <taxon>Dipodascales incertae sedis</taxon>
        <taxon>Yarrowia</taxon>
    </lineage>
</organism>
<reference evidence="2 3" key="1">
    <citation type="journal article" date="2016" name="PLoS ONE">
        <title>Sequence Assembly of Yarrowia lipolytica Strain W29/CLIB89 Shows Transposable Element Diversity.</title>
        <authorList>
            <person name="Magnan C."/>
            <person name="Yu J."/>
            <person name="Chang I."/>
            <person name="Jahn E."/>
            <person name="Kanomata Y."/>
            <person name="Wu J."/>
            <person name="Zeller M."/>
            <person name="Oakes M."/>
            <person name="Baldi P."/>
            <person name="Sandmeyer S."/>
        </authorList>
    </citation>
    <scope>NUCLEOTIDE SEQUENCE [LARGE SCALE GENOMIC DNA]</scope>
    <source>
        <strain evidence="3">CLIB89(W29)</strain>
    </source>
</reference>